<keyword evidence="4" id="KW-1133">Transmembrane helix</keyword>
<keyword evidence="1" id="KW-0418">Kinase</keyword>
<dbReference type="OrthoDB" id="4062651at2759"/>
<dbReference type="GO" id="GO:0005524">
    <property type="term" value="F:ATP binding"/>
    <property type="evidence" value="ECO:0007669"/>
    <property type="project" value="UniProtKB-KW"/>
</dbReference>
<dbReference type="Pfam" id="PF07714">
    <property type="entry name" value="PK_Tyr_Ser-Thr"/>
    <property type="match status" value="1"/>
</dbReference>
<dbReference type="InterPro" id="IPR000719">
    <property type="entry name" value="Prot_kinase_dom"/>
</dbReference>
<evidence type="ECO:0000256" key="1">
    <source>
        <dbReference type="ARBA" id="ARBA00022527"/>
    </source>
</evidence>
<gene>
    <name evidence="6" type="ORF">CCAM_LOCUS8905</name>
</gene>
<protein>
    <recommendedName>
        <fullName evidence="5">Protein kinase domain-containing protein</fullName>
    </recommendedName>
</protein>
<dbReference type="Gene3D" id="1.10.510.10">
    <property type="entry name" value="Transferase(Phosphotransferase) domain 1"/>
    <property type="match status" value="1"/>
</dbReference>
<dbReference type="PROSITE" id="PS50011">
    <property type="entry name" value="PROTEIN_KINASE_DOM"/>
    <property type="match status" value="1"/>
</dbReference>
<evidence type="ECO:0000256" key="4">
    <source>
        <dbReference type="SAM" id="Phobius"/>
    </source>
</evidence>
<proteinExistence type="predicted"/>
<dbReference type="InterPro" id="IPR001245">
    <property type="entry name" value="Ser-Thr/Tyr_kinase_cat_dom"/>
</dbReference>
<dbReference type="FunFam" id="1.10.510.10:FF:000223">
    <property type="entry name" value="probable receptor-like protein kinase At1g80640"/>
    <property type="match status" value="1"/>
</dbReference>
<dbReference type="PROSITE" id="PS51257">
    <property type="entry name" value="PROKAR_LIPOPROTEIN"/>
    <property type="match status" value="1"/>
</dbReference>
<keyword evidence="4" id="KW-0812">Transmembrane</keyword>
<dbReference type="InterPro" id="IPR011009">
    <property type="entry name" value="Kinase-like_dom_sf"/>
</dbReference>
<evidence type="ECO:0000256" key="3">
    <source>
        <dbReference type="ARBA" id="ARBA00022840"/>
    </source>
</evidence>
<sequence>MTKSIRIALIISSSILGGIVLLLSGCWVYRLTKLKISNENWKQNAGCTKRLSCSPVKDKKLATLKADGRRGLVSLLEYQLLLAATNNFADENVLGGGRLGQLYKARFDDGSEAAVKRLSSGGEHNAQKEFENEVGFLSKRQHQNIVSLLGYSIHGDMRFLVYEMMNNSSLEFQLHGPSHGSSLSWPLRMKIALDVARGLEYLHERCYPTVIHRNLKSSNILLDNNFNAKISDFGLSITGANINKSNAKISGSQGYVAPEYLLDGKLSDKTDVYAFGIILLELLLGKRPVERVGETKCQSLVTWAMPQLTDRSKLPNIVDPIIKNTMDVKHLYQVAAVAVLCVQPEPSYRPLITDVLHSFIPLVPNEHGGSLRVVDSALPTTGL</sequence>
<feature type="domain" description="Protein kinase" evidence="5">
    <location>
        <begin position="88"/>
        <end position="360"/>
    </location>
</feature>
<keyword evidence="2" id="KW-0547">Nucleotide-binding</keyword>
<accession>A0A484KV96</accession>
<keyword evidence="4" id="KW-0472">Membrane</keyword>
<evidence type="ECO:0000313" key="7">
    <source>
        <dbReference type="Proteomes" id="UP000595140"/>
    </source>
</evidence>
<keyword evidence="1" id="KW-0723">Serine/threonine-protein kinase</keyword>
<reference evidence="6 7" key="1">
    <citation type="submission" date="2018-04" db="EMBL/GenBank/DDBJ databases">
        <authorList>
            <person name="Vogel A."/>
        </authorList>
    </citation>
    <scope>NUCLEOTIDE SEQUENCE [LARGE SCALE GENOMIC DNA]</scope>
</reference>
<dbReference type="Gene3D" id="3.30.200.20">
    <property type="entry name" value="Phosphorylase Kinase, domain 1"/>
    <property type="match status" value="1"/>
</dbReference>
<dbReference type="PANTHER" id="PTHR47989:SF55">
    <property type="entry name" value="PROTEIN KINASE DOMAIN-CONTAINING PROTEIN"/>
    <property type="match status" value="1"/>
</dbReference>
<dbReference type="EMBL" id="OOIL02000571">
    <property type="protein sequence ID" value="VFQ67129.1"/>
    <property type="molecule type" value="Genomic_DNA"/>
</dbReference>
<keyword evidence="7" id="KW-1185">Reference proteome</keyword>
<dbReference type="GO" id="GO:0004674">
    <property type="term" value="F:protein serine/threonine kinase activity"/>
    <property type="evidence" value="ECO:0007669"/>
    <property type="project" value="UniProtKB-KW"/>
</dbReference>
<dbReference type="SUPFAM" id="SSF56112">
    <property type="entry name" value="Protein kinase-like (PK-like)"/>
    <property type="match status" value="1"/>
</dbReference>
<evidence type="ECO:0000259" key="5">
    <source>
        <dbReference type="PROSITE" id="PS50011"/>
    </source>
</evidence>
<feature type="transmembrane region" description="Helical" evidence="4">
    <location>
        <begin position="7"/>
        <end position="30"/>
    </location>
</feature>
<evidence type="ECO:0000313" key="6">
    <source>
        <dbReference type="EMBL" id="VFQ67129.1"/>
    </source>
</evidence>
<evidence type="ECO:0000256" key="2">
    <source>
        <dbReference type="ARBA" id="ARBA00022741"/>
    </source>
</evidence>
<dbReference type="AlphaFoldDB" id="A0A484KV96"/>
<dbReference type="PANTHER" id="PTHR47989">
    <property type="entry name" value="OS01G0750732 PROTEIN"/>
    <property type="match status" value="1"/>
</dbReference>
<keyword evidence="1" id="KW-0808">Transferase</keyword>
<name>A0A484KV96_9ASTE</name>
<organism evidence="6 7">
    <name type="scientific">Cuscuta campestris</name>
    <dbReference type="NCBI Taxonomy" id="132261"/>
    <lineage>
        <taxon>Eukaryota</taxon>
        <taxon>Viridiplantae</taxon>
        <taxon>Streptophyta</taxon>
        <taxon>Embryophyta</taxon>
        <taxon>Tracheophyta</taxon>
        <taxon>Spermatophyta</taxon>
        <taxon>Magnoliopsida</taxon>
        <taxon>eudicotyledons</taxon>
        <taxon>Gunneridae</taxon>
        <taxon>Pentapetalae</taxon>
        <taxon>asterids</taxon>
        <taxon>lamiids</taxon>
        <taxon>Solanales</taxon>
        <taxon>Convolvulaceae</taxon>
        <taxon>Cuscuteae</taxon>
        <taxon>Cuscuta</taxon>
        <taxon>Cuscuta subgen. Grammica</taxon>
        <taxon>Cuscuta sect. Cleistogrammica</taxon>
    </lineage>
</organism>
<keyword evidence="3" id="KW-0067">ATP-binding</keyword>
<dbReference type="Proteomes" id="UP000595140">
    <property type="component" value="Unassembled WGS sequence"/>
</dbReference>